<reference evidence="2" key="1">
    <citation type="journal article" date="2017" name="Nat. Ecol. Evol.">
        <title>Genome expansion and lineage-specific genetic innovations in the forest pathogenic fungi Armillaria.</title>
        <authorList>
            <person name="Sipos G."/>
            <person name="Prasanna A.N."/>
            <person name="Walter M.C."/>
            <person name="O'Connor E."/>
            <person name="Balint B."/>
            <person name="Krizsan K."/>
            <person name="Kiss B."/>
            <person name="Hess J."/>
            <person name="Varga T."/>
            <person name="Slot J."/>
            <person name="Riley R."/>
            <person name="Boka B."/>
            <person name="Rigling D."/>
            <person name="Barry K."/>
            <person name="Lee J."/>
            <person name="Mihaltcheva S."/>
            <person name="LaButti K."/>
            <person name="Lipzen A."/>
            <person name="Waldron R."/>
            <person name="Moloney N.M."/>
            <person name="Sperisen C."/>
            <person name="Kredics L."/>
            <person name="Vagvoelgyi C."/>
            <person name="Patrignani A."/>
            <person name="Fitzpatrick D."/>
            <person name="Nagy I."/>
            <person name="Doyle S."/>
            <person name="Anderson J.B."/>
            <person name="Grigoriev I.V."/>
            <person name="Gueldener U."/>
            <person name="Muensterkoetter M."/>
            <person name="Nagy L.G."/>
        </authorList>
    </citation>
    <scope>NUCLEOTIDE SEQUENCE [LARGE SCALE GENOMIC DNA]</scope>
    <source>
        <strain evidence="2">C18/9</strain>
    </source>
</reference>
<evidence type="ECO:0000313" key="1">
    <source>
        <dbReference type="EMBL" id="SJL10966.1"/>
    </source>
</evidence>
<dbReference type="Proteomes" id="UP000219338">
    <property type="component" value="Unassembled WGS sequence"/>
</dbReference>
<keyword evidence="2" id="KW-1185">Reference proteome</keyword>
<protein>
    <submittedName>
        <fullName evidence="1">Uncharacterized protein</fullName>
    </submittedName>
</protein>
<dbReference type="AlphaFoldDB" id="A0A284RQB1"/>
<sequence>MADVPLELIGNIVDSDDCDSLVTFHSPTLYHLFETIHLDAAIHQFLALRDILPVAPSIIGLLNHFHEKHSSNNHQLDP</sequence>
<name>A0A284RQB1_ARMOS</name>
<dbReference type="EMBL" id="FUEG01000013">
    <property type="protein sequence ID" value="SJL10966.1"/>
    <property type="molecule type" value="Genomic_DNA"/>
</dbReference>
<evidence type="ECO:0000313" key="2">
    <source>
        <dbReference type="Proteomes" id="UP000219338"/>
    </source>
</evidence>
<proteinExistence type="predicted"/>
<accession>A0A284RQB1</accession>
<organism evidence="1 2">
    <name type="scientific">Armillaria ostoyae</name>
    <name type="common">Armillaria root rot fungus</name>
    <dbReference type="NCBI Taxonomy" id="47428"/>
    <lineage>
        <taxon>Eukaryota</taxon>
        <taxon>Fungi</taxon>
        <taxon>Dikarya</taxon>
        <taxon>Basidiomycota</taxon>
        <taxon>Agaricomycotina</taxon>
        <taxon>Agaricomycetes</taxon>
        <taxon>Agaricomycetidae</taxon>
        <taxon>Agaricales</taxon>
        <taxon>Marasmiineae</taxon>
        <taxon>Physalacriaceae</taxon>
        <taxon>Armillaria</taxon>
    </lineage>
</organism>
<gene>
    <name evidence="1" type="ORF">ARMOST_14362</name>
</gene>